<comment type="caution">
    <text evidence="15">The sequence shown here is derived from an EMBL/GenBank/DDBJ whole genome shotgun (WGS) entry which is preliminary data.</text>
</comment>
<keyword evidence="10" id="KW-0496">Mitochondrion</keyword>
<dbReference type="GO" id="GO:0004252">
    <property type="term" value="F:serine-type endopeptidase activity"/>
    <property type="evidence" value="ECO:0007669"/>
    <property type="project" value="InterPro"/>
</dbReference>
<evidence type="ECO:0000256" key="11">
    <source>
        <dbReference type="ARBA" id="ARBA00023136"/>
    </source>
</evidence>
<evidence type="ECO:0000256" key="1">
    <source>
        <dbReference type="ARBA" id="ARBA00004434"/>
    </source>
</evidence>
<evidence type="ECO:0000256" key="2">
    <source>
        <dbReference type="ARBA" id="ARBA00007066"/>
    </source>
</evidence>
<feature type="active site" evidence="13">
    <location>
        <position position="55"/>
    </location>
</feature>
<evidence type="ECO:0000256" key="9">
    <source>
        <dbReference type="ARBA" id="ARBA00022989"/>
    </source>
</evidence>
<dbReference type="PANTHER" id="PTHR46041:SF2">
    <property type="entry name" value="MITOCHONDRIAL INNER MEMBRANE PROTEASE SUBUNIT 2"/>
    <property type="match status" value="1"/>
</dbReference>
<feature type="domain" description="Peptidase S26" evidence="14">
    <location>
        <begin position="45"/>
        <end position="115"/>
    </location>
</feature>
<dbReference type="AlphaFoldDB" id="A0A8J4YLR4"/>
<dbReference type="InterPro" id="IPR037730">
    <property type="entry name" value="IMP2"/>
</dbReference>
<sequence length="204" mass="22754">MSGGQTDILTVALCSARDELRQVLEVARRKFEVGLPIAITFVDCFGYVAKVDGVSMQPSLNPDNSGTSDFVFLNRWSSRSFSYQRGDMVSLVSPKDPSQKIIKRLIALEGDTIRTIGYKNRYIRIPAGHCWVEGDHTGHSLDSNFFGPVAVGLITAKASQIVWPPTRWRQLESVLPENRLPLNLRGVTSKRDVTEDLDVMDLDD</sequence>
<evidence type="ECO:0000256" key="10">
    <source>
        <dbReference type="ARBA" id="ARBA00023128"/>
    </source>
</evidence>
<evidence type="ECO:0000313" key="16">
    <source>
        <dbReference type="Proteomes" id="UP000770661"/>
    </source>
</evidence>
<dbReference type="InterPro" id="IPR036286">
    <property type="entry name" value="LexA/Signal_pep-like_sf"/>
</dbReference>
<dbReference type="OrthoDB" id="9996127at2759"/>
<evidence type="ECO:0000256" key="12">
    <source>
        <dbReference type="ARBA" id="ARBA00032718"/>
    </source>
</evidence>
<comment type="subunit">
    <text evidence="3">Heterodimer of 2 subunits, IMMPL1 and IMMPL2.</text>
</comment>
<evidence type="ECO:0000259" key="14">
    <source>
        <dbReference type="Pfam" id="PF10502"/>
    </source>
</evidence>
<evidence type="ECO:0000256" key="4">
    <source>
        <dbReference type="ARBA" id="ARBA00013650"/>
    </source>
</evidence>
<reference evidence="15" key="1">
    <citation type="submission" date="2020-07" db="EMBL/GenBank/DDBJ databases">
        <title>The High-quality genome of the commercially important snow crab, Chionoecetes opilio.</title>
        <authorList>
            <person name="Jeong J.-H."/>
            <person name="Ryu S."/>
        </authorList>
    </citation>
    <scope>NUCLEOTIDE SEQUENCE</scope>
    <source>
        <strain evidence="15">MADBK_172401_WGS</strain>
        <tissue evidence="15">Digestive gland</tissue>
    </source>
</reference>
<evidence type="ECO:0000256" key="7">
    <source>
        <dbReference type="ARBA" id="ARBA00022792"/>
    </source>
</evidence>
<keyword evidence="8" id="KW-0378">Hydrolase</keyword>
<evidence type="ECO:0000256" key="3">
    <source>
        <dbReference type="ARBA" id="ARBA00011805"/>
    </source>
</evidence>
<feature type="domain" description="Peptidase S26" evidence="14">
    <location>
        <begin position="124"/>
        <end position="163"/>
    </location>
</feature>
<dbReference type="SUPFAM" id="SSF51306">
    <property type="entry name" value="LexA/Signal peptidase"/>
    <property type="match status" value="1"/>
</dbReference>
<evidence type="ECO:0000313" key="15">
    <source>
        <dbReference type="EMBL" id="KAG0730102.1"/>
    </source>
</evidence>
<keyword evidence="9" id="KW-1133">Transmembrane helix</keyword>
<dbReference type="Pfam" id="PF10502">
    <property type="entry name" value="Peptidase_S26"/>
    <property type="match status" value="2"/>
</dbReference>
<keyword evidence="11" id="KW-0472">Membrane</keyword>
<dbReference type="Gene3D" id="2.10.109.10">
    <property type="entry name" value="Umud Fragment, subunit A"/>
    <property type="match status" value="1"/>
</dbReference>
<keyword evidence="7" id="KW-0999">Mitochondrion inner membrane</keyword>
<protein>
    <recommendedName>
        <fullName evidence="4">Mitochondrial inner membrane protease subunit 2</fullName>
    </recommendedName>
    <alternativeName>
        <fullName evidence="12">IMP2-like protein</fullName>
    </alternativeName>
</protein>
<dbReference type="InterPro" id="IPR000223">
    <property type="entry name" value="Pept_S26A_signal_pept_1"/>
</dbReference>
<comment type="subcellular location">
    <subcellularLocation>
        <location evidence="1">Mitochondrion inner membrane</location>
        <topology evidence="1">Single-pass membrane protein</topology>
    </subcellularLocation>
</comment>
<dbReference type="FunFam" id="2.10.109.10:FF:000005">
    <property type="entry name" value="Mitochondrial inner membrane protease subunit"/>
    <property type="match status" value="1"/>
</dbReference>
<organism evidence="15 16">
    <name type="scientific">Chionoecetes opilio</name>
    <name type="common">Atlantic snow crab</name>
    <name type="synonym">Cancer opilio</name>
    <dbReference type="NCBI Taxonomy" id="41210"/>
    <lineage>
        <taxon>Eukaryota</taxon>
        <taxon>Metazoa</taxon>
        <taxon>Ecdysozoa</taxon>
        <taxon>Arthropoda</taxon>
        <taxon>Crustacea</taxon>
        <taxon>Multicrustacea</taxon>
        <taxon>Malacostraca</taxon>
        <taxon>Eumalacostraca</taxon>
        <taxon>Eucarida</taxon>
        <taxon>Decapoda</taxon>
        <taxon>Pleocyemata</taxon>
        <taxon>Brachyura</taxon>
        <taxon>Eubrachyura</taxon>
        <taxon>Majoidea</taxon>
        <taxon>Majidae</taxon>
        <taxon>Chionoecetes</taxon>
    </lineage>
</organism>
<evidence type="ECO:0000256" key="8">
    <source>
        <dbReference type="ARBA" id="ARBA00022801"/>
    </source>
</evidence>
<dbReference type="GO" id="GO:0042720">
    <property type="term" value="C:mitochondrial inner membrane peptidase complex"/>
    <property type="evidence" value="ECO:0007669"/>
    <property type="project" value="InterPro"/>
</dbReference>
<dbReference type="PANTHER" id="PTHR46041">
    <property type="entry name" value="MITOCHONDRIAL INNER MEMBRANE PROTEASE SUBUNIT 2"/>
    <property type="match status" value="1"/>
</dbReference>
<feature type="active site" evidence="13">
    <location>
        <position position="103"/>
    </location>
</feature>
<evidence type="ECO:0000256" key="6">
    <source>
        <dbReference type="ARBA" id="ARBA00022692"/>
    </source>
</evidence>
<dbReference type="PRINTS" id="PR00727">
    <property type="entry name" value="LEADERPTASE"/>
</dbReference>
<dbReference type="GO" id="GO:0006465">
    <property type="term" value="P:signal peptide processing"/>
    <property type="evidence" value="ECO:0007669"/>
    <property type="project" value="InterPro"/>
</dbReference>
<dbReference type="GO" id="GO:0006627">
    <property type="term" value="P:protein processing involved in protein targeting to mitochondrion"/>
    <property type="evidence" value="ECO:0007669"/>
    <property type="project" value="InterPro"/>
</dbReference>
<keyword evidence="5 15" id="KW-0645">Protease</keyword>
<keyword evidence="6" id="KW-0812">Transmembrane</keyword>
<proteinExistence type="inferred from homology"/>
<evidence type="ECO:0000256" key="5">
    <source>
        <dbReference type="ARBA" id="ARBA00022670"/>
    </source>
</evidence>
<accession>A0A8J4YLR4</accession>
<dbReference type="EMBL" id="JACEEZ010000536">
    <property type="protein sequence ID" value="KAG0730102.1"/>
    <property type="molecule type" value="Genomic_DNA"/>
</dbReference>
<comment type="similarity">
    <text evidence="2">Belongs to the peptidase S26 family. IMP2 subfamily.</text>
</comment>
<dbReference type="Proteomes" id="UP000770661">
    <property type="component" value="Unassembled WGS sequence"/>
</dbReference>
<name>A0A8J4YLR4_CHIOP</name>
<evidence type="ECO:0000256" key="13">
    <source>
        <dbReference type="PIRSR" id="PIRSR600223-1"/>
    </source>
</evidence>
<gene>
    <name evidence="15" type="primary">IMMP2L</name>
    <name evidence="15" type="ORF">GWK47_028989</name>
</gene>
<dbReference type="InterPro" id="IPR019533">
    <property type="entry name" value="Peptidase_S26"/>
</dbReference>
<dbReference type="CDD" id="cd06530">
    <property type="entry name" value="S26_SPase_I"/>
    <property type="match status" value="1"/>
</dbReference>
<keyword evidence="16" id="KW-1185">Reference proteome</keyword>